<organism evidence="2 3">
    <name type="scientific">Steinernema carpocapsae</name>
    <name type="common">Entomopathogenic nematode</name>
    <dbReference type="NCBI Taxonomy" id="34508"/>
    <lineage>
        <taxon>Eukaryota</taxon>
        <taxon>Metazoa</taxon>
        <taxon>Ecdysozoa</taxon>
        <taxon>Nematoda</taxon>
        <taxon>Chromadorea</taxon>
        <taxon>Rhabditida</taxon>
        <taxon>Tylenchina</taxon>
        <taxon>Panagrolaimomorpha</taxon>
        <taxon>Strongyloidoidea</taxon>
        <taxon>Steinernematidae</taxon>
        <taxon>Steinernema</taxon>
    </lineage>
</organism>
<keyword evidence="1" id="KW-0472">Membrane</keyword>
<name>A0A4U5N0Q4_STECR</name>
<dbReference type="Proteomes" id="UP000298663">
    <property type="component" value="Unassembled WGS sequence"/>
</dbReference>
<feature type="transmembrane region" description="Helical" evidence="1">
    <location>
        <begin position="20"/>
        <end position="39"/>
    </location>
</feature>
<dbReference type="EMBL" id="AZBU02000005">
    <property type="protein sequence ID" value="TKR75927.1"/>
    <property type="molecule type" value="Genomic_DNA"/>
</dbReference>
<evidence type="ECO:0000313" key="3">
    <source>
        <dbReference type="Proteomes" id="UP000298663"/>
    </source>
</evidence>
<reference evidence="2 3" key="1">
    <citation type="journal article" date="2015" name="Genome Biol.">
        <title>Comparative genomics of Steinernema reveals deeply conserved gene regulatory networks.</title>
        <authorList>
            <person name="Dillman A.R."/>
            <person name="Macchietto M."/>
            <person name="Porter C.F."/>
            <person name="Rogers A."/>
            <person name="Williams B."/>
            <person name="Antoshechkin I."/>
            <person name="Lee M.M."/>
            <person name="Goodwin Z."/>
            <person name="Lu X."/>
            <person name="Lewis E.E."/>
            <person name="Goodrich-Blair H."/>
            <person name="Stock S.P."/>
            <person name="Adams B.J."/>
            <person name="Sternberg P.W."/>
            <person name="Mortazavi A."/>
        </authorList>
    </citation>
    <scope>NUCLEOTIDE SEQUENCE [LARGE SCALE GENOMIC DNA]</scope>
    <source>
        <strain evidence="2 3">ALL</strain>
    </source>
</reference>
<sequence length="122" mass="13419">MTACLLSNPREAHFRFSSALMSVVGLLVALSTVAVFLMCSFGKRSNAKPPEQHRLADKQVKLCEMMEPDEMQQVDPKSQVDKPDGVPVGPEELDLSSFLDLTVLGARNAQFFPVPTKELEAI</sequence>
<evidence type="ECO:0000256" key="1">
    <source>
        <dbReference type="SAM" id="Phobius"/>
    </source>
</evidence>
<keyword evidence="1" id="KW-1133">Transmembrane helix</keyword>
<comment type="caution">
    <text evidence="2">The sequence shown here is derived from an EMBL/GenBank/DDBJ whole genome shotgun (WGS) entry which is preliminary data.</text>
</comment>
<proteinExistence type="predicted"/>
<protein>
    <submittedName>
        <fullName evidence="2">Uncharacterized protein</fullName>
    </submittedName>
</protein>
<keyword evidence="3" id="KW-1185">Reference proteome</keyword>
<gene>
    <name evidence="2" type="ORF">L596_017147</name>
</gene>
<dbReference type="AlphaFoldDB" id="A0A4U5N0Q4"/>
<accession>A0A4U5N0Q4</accession>
<keyword evidence="1" id="KW-0812">Transmembrane</keyword>
<evidence type="ECO:0000313" key="2">
    <source>
        <dbReference type="EMBL" id="TKR75927.1"/>
    </source>
</evidence>
<reference evidence="2 3" key="2">
    <citation type="journal article" date="2019" name="G3 (Bethesda)">
        <title>Hybrid Assembly of the Genome of the Entomopathogenic Nematode Steinernema carpocapsae Identifies the X-Chromosome.</title>
        <authorList>
            <person name="Serra L."/>
            <person name="Macchietto M."/>
            <person name="Macias-Munoz A."/>
            <person name="McGill C.J."/>
            <person name="Rodriguez I.M."/>
            <person name="Rodriguez B."/>
            <person name="Murad R."/>
            <person name="Mortazavi A."/>
        </authorList>
    </citation>
    <scope>NUCLEOTIDE SEQUENCE [LARGE SCALE GENOMIC DNA]</scope>
    <source>
        <strain evidence="2 3">ALL</strain>
    </source>
</reference>